<dbReference type="PANTHER" id="PTHR23236">
    <property type="entry name" value="EUKARYOTIC TRANSLATION INITIATION FACTOR 4B/4H"/>
    <property type="match status" value="1"/>
</dbReference>
<accession>A0A672S8L2</accession>
<evidence type="ECO:0000256" key="4">
    <source>
        <dbReference type="SAM" id="MobiDB-lite"/>
    </source>
</evidence>
<dbReference type="SUPFAM" id="SSF54928">
    <property type="entry name" value="RNA-binding domain, RBD"/>
    <property type="match status" value="1"/>
</dbReference>
<reference evidence="6" key="2">
    <citation type="submission" date="2025-09" db="UniProtKB">
        <authorList>
            <consortium name="Ensembl"/>
        </authorList>
    </citation>
    <scope>IDENTIFICATION</scope>
</reference>
<dbReference type="InParanoid" id="A0A672S8L2"/>
<keyword evidence="7" id="KW-1185">Reference proteome</keyword>
<reference evidence="6" key="1">
    <citation type="submission" date="2025-08" db="UniProtKB">
        <authorList>
            <consortium name="Ensembl"/>
        </authorList>
    </citation>
    <scope>IDENTIFICATION</scope>
</reference>
<dbReference type="AlphaFoldDB" id="A0A672S8L2"/>
<dbReference type="SMART" id="SM00360">
    <property type="entry name" value="RRM"/>
    <property type="match status" value="1"/>
</dbReference>
<organism evidence="6 7">
    <name type="scientific">Sinocyclocheilus grahami</name>
    <name type="common">Dianchi golden-line fish</name>
    <name type="synonym">Barbus grahami</name>
    <dbReference type="NCBI Taxonomy" id="75366"/>
    <lineage>
        <taxon>Eukaryota</taxon>
        <taxon>Metazoa</taxon>
        <taxon>Chordata</taxon>
        <taxon>Craniata</taxon>
        <taxon>Vertebrata</taxon>
        <taxon>Euteleostomi</taxon>
        <taxon>Actinopterygii</taxon>
        <taxon>Neopterygii</taxon>
        <taxon>Teleostei</taxon>
        <taxon>Ostariophysi</taxon>
        <taxon>Cypriniformes</taxon>
        <taxon>Cyprinidae</taxon>
        <taxon>Cyprininae</taxon>
        <taxon>Sinocyclocheilus</taxon>
    </lineage>
</organism>
<dbReference type="Ensembl" id="ENSSGRT00000104279.1">
    <property type="protein sequence ID" value="ENSSGRP00000098020.1"/>
    <property type="gene ID" value="ENSSGRG00000048907.1"/>
</dbReference>
<sequence length="177" mass="19851">WDDNDDDEEDDDDDDKETPVTQAKRKAETKKEKGTPPAKKVKTDGEGFSLYLGNLNHNKDFDEIKSAIAKFFSKEGLEIQDVRIGGTKKFGYVDFASEEEQQKALGLNGKKLMGQPRNRLPRVQVGGNRQEGNGGGARVRCSGPVYHHRLHRRKESEGWQSCCKQSTGCKQPSVHCE</sequence>
<feature type="domain" description="RRM" evidence="5">
    <location>
        <begin position="48"/>
        <end position="128"/>
    </location>
</feature>
<protein>
    <recommendedName>
        <fullName evidence="5">RRM domain-containing protein</fullName>
    </recommendedName>
</protein>
<dbReference type="InterPro" id="IPR012677">
    <property type="entry name" value="Nucleotide-bd_a/b_plait_sf"/>
</dbReference>
<dbReference type="InterPro" id="IPR035979">
    <property type="entry name" value="RBD_domain_sf"/>
</dbReference>
<evidence type="ECO:0000256" key="2">
    <source>
        <dbReference type="ARBA" id="ARBA00022884"/>
    </source>
</evidence>
<dbReference type="Pfam" id="PF00076">
    <property type="entry name" value="RRM_1"/>
    <property type="match status" value="1"/>
</dbReference>
<dbReference type="Proteomes" id="UP000472262">
    <property type="component" value="Unassembled WGS sequence"/>
</dbReference>
<evidence type="ECO:0000256" key="3">
    <source>
        <dbReference type="PROSITE-ProRule" id="PRU00176"/>
    </source>
</evidence>
<feature type="region of interest" description="Disordered" evidence="4">
    <location>
        <begin position="120"/>
        <end position="140"/>
    </location>
</feature>
<dbReference type="Gene3D" id="3.30.70.330">
    <property type="match status" value="1"/>
</dbReference>
<feature type="region of interest" description="Disordered" evidence="4">
    <location>
        <begin position="1"/>
        <end position="46"/>
    </location>
</feature>
<feature type="compositionally biased region" description="Acidic residues" evidence="4">
    <location>
        <begin position="1"/>
        <end position="16"/>
    </location>
</feature>
<name>A0A672S8L2_SINGR</name>
<dbReference type="PANTHER" id="PTHR23236:SF119">
    <property type="entry name" value="NUCLEAR RNA-BINDING PROTEIN SART-3"/>
    <property type="match status" value="1"/>
</dbReference>
<dbReference type="InterPro" id="IPR000504">
    <property type="entry name" value="RRM_dom"/>
</dbReference>
<dbReference type="PROSITE" id="PS50102">
    <property type="entry name" value="RRM"/>
    <property type="match status" value="1"/>
</dbReference>
<feature type="compositionally biased region" description="Basic and acidic residues" evidence="4">
    <location>
        <begin position="25"/>
        <end position="34"/>
    </location>
</feature>
<evidence type="ECO:0000313" key="6">
    <source>
        <dbReference type="Ensembl" id="ENSSGRP00000098020.1"/>
    </source>
</evidence>
<evidence type="ECO:0000313" key="7">
    <source>
        <dbReference type="Proteomes" id="UP000472262"/>
    </source>
</evidence>
<dbReference type="GO" id="GO:0003723">
    <property type="term" value="F:RNA binding"/>
    <property type="evidence" value="ECO:0007669"/>
    <property type="project" value="UniProtKB-UniRule"/>
</dbReference>
<keyword evidence="2 3" id="KW-0694">RNA-binding</keyword>
<keyword evidence="1" id="KW-0677">Repeat</keyword>
<proteinExistence type="predicted"/>
<evidence type="ECO:0000259" key="5">
    <source>
        <dbReference type="PROSITE" id="PS50102"/>
    </source>
</evidence>
<evidence type="ECO:0000256" key="1">
    <source>
        <dbReference type="ARBA" id="ARBA00022737"/>
    </source>
</evidence>